<evidence type="ECO:0000313" key="3">
    <source>
        <dbReference type="Proteomes" id="UP001262582"/>
    </source>
</evidence>
<dbReference type="RefSeq" id="WP_311505024.1">
    <property type="nucleotide sequence ID" value="NZ_JAVRHK010000031.1"/>
</dbReference>
<proteinExistence type="predicted"/>
<dbReference type="InterPro" id="IPR011051">
    <property type="entry name" value="RmlC_Cupin_sf"/>
</dbReference>
<feature type="domain" description="Cupin type-2" evidence="1">
    <location>
        <begin position="90"/>
        <end position="154"/>
    </location>
</feature>
<dbReference type="InterPro" id="IPR013096">
    <property type="entry name" value="Cupin_2"/>
</dbReference>
<dbReference type="PANTHER" id="PTHR43698">
    <property type="entry name" value="RIBD C-TERMINAL DOMAIN CONTAINING PROTEIN"/>
    <property type="match status" value="1"/>
</dbReference>
<dbReference type="CDD" id="cd02233">
    <property type="entry name" value="cupin_HNL-like"/>
    <property type="match status" value="1"/>
</dbReference>
<protein>
    <submittedName>
        <fullName evidence="2">Cupin domain-containing protein</fullName>
    </submittedName>
</protein>
<sequence>MSLGLNEIQILEILDFIENEIDQKSALEGRELIATLISGIPCETKTLSEEYNSEKIYERGEKMDNHVFTGTAWLNMLVTADEVNKNSVGVVTFEPGARTNWHQHPNGQIILALSGEGYYQEKDRAKRILNKGDVAKCPADIPHWHGAAPDKEFVQIAVTSRIGGSTQWMSAVSDEQYND</sequence>
<dbReference type="Proteomes" id="UP001262582">
    <property type="component" value="Unassembled WGS sequence"/>
</dbReference>
<evidence type="ECO:0000259" key="1">
    <source>
        <dbReference type="Pfam" id="PF07883"/>
    </source>
</evidence>
<comment type="caution">
    <text evidence="2">The sequence shown here is derived from an EMBL/GenBank/DDBJ whole genome shotgun (WGS) entry which is preliminary data.</text>
</comment>
<dbReference type="InterPro" id="IPR047263">
    <property type="entry name" value="HNL-like_cupin"/>
</dbReference>
<keyword evidence="3" id="KW-1185">Reference proteome</keyword>
<dbReference type="InterPro" id="IPR014710">
    <property type="entry name" value="RmlC-like_jellyroll"/>
</dbReference>
<gene>
    <name evidence="2" type="ORF">RM539_19105</name>
</gene>
<reference evidence="2 3" key="1">
    <citation type="submission" date="2023-09" db="EMBL/GenBank/DDBJ databases">
        <authorList>
            <person name="Rey-Velasco X."/>
        </authorList>
    </citation>
    <scope>NUCLEOTIDE SEQUENCE [LARGE SCALE GENOMIC DNA]</scope>
    <source>
        <strain evidence="2 3">F117</strain>
    </source>
</reference>
<dbReference type="EMBL" id="JAVRHK010000031">
    <property type="protein sequence ID" value="MDT0678691.1"/>
    <property type="molecule type" value="Genomic_DNA"/>
</dbReference>
<name>A0ABU3DAX9_9FLAO</name>
<dbReference type="PANTHER" id="PTHR43698:SF1">
    <property type="entry name" value="BLL4564 PROTEIN"/>
    <property type="match status" value="1"/>
</dbReference>
<dbReference type="SUPFAM" id="SSF51182">
    <property type="entry name" value="RmlC-like cupins"/>
    <property type="match status" value="1"/>
</dbReference>
<organism evidence="2 3">
    <name type="scientific">Autumnicola musiva</name>
    <dbReference type="NCBI Taxonomy" id="3075589"/>
    <lineage>
        <taxon>Bacteria</taxon>
        <taxon>Pseudomonadati</taxon>
        <taxon>Bacteroidota</taxon>
        <taxon>Flavobacteriia</taxon>
        <taxon>Flavobacteriales</taxon>
        <taxon>Flavobacteriaceae</taxon>
        <taxon>Autumnicola</taxon>
    </lineage>
</organism>
<evidence type="ECO:0000313" key="2">
    <source>
        <dbReference type="EMBL" id="MDT0678691.1"/>
    </source>
</evidence>
<dbReference type="Gene3D" id="2.60.120.10">
    <property type="entry name" value="Jelly Rolls"/>
    <property type="match status" value="1"/>
</dbReference>
<accession>A0ABU3DAX9</accession>
<dbReference type="Pfam" id="PF07883">
    <property type="entry name" value="Cupin_2"/>
    <property type="match status" value="1"/>
</dbReference>